<reference evidence="2 3" key="1">
    <citation type="submission" date="2019-03" db="EMBL/GenBank/DDBJ databases">
        <title>First draft genome of Liparis tanakae, snailfish: a comprehensive survey of snailfish specific genes.</title>
        <authorList>
            <person name="Kim W."/>
            <person name="Song I."/>
            <person name="Jeong J.-H."/>
            <person name="Kim D."/>
            <person name="Kim S."/>
            <person name="Ryu S."/>
            <person name="Song J.Y."/>
            <person name="Lee S.K."/>
        </authorList>
    </citation>
    <scope>NUCLEOTIDE SEQUENCE [LARGE SCALE GENOMIC DNA]</scope>
    <source>
        <tissue evidence="2">Muscle</tissue>
    </source>
</reference>
<evidence type="ECO:0000313" key="2">
    <source>
        <dbReference type="EMBL" id="TNN70743.1"/>
    </source>
</evidence>
<gene>
    <name evidence="2" type="ORF">EYF80_019026</name>
</gene>
<dbReference type="Proteomes" id="UP000314294">
    <property type="component" value="Unassembled WGS sequence"/>
</dbReference>
<dbReference type="EMBL" id="SRLO01000159">
    <property type="protein sequence ID" value="TNN70743.1"/>
    <property type="molecule type" value="Genomic_DNA"/>
</dbReference>
<dbReference type="AlphaFoldDB" id="A0A4Z2I0I4"/>
<proteinExistence type="predicted"/>
<protein>
    <submittedName>
        <fullName evidence="2">Uncharacterized protein</fullName>
    </submittedName>
</protein>
<evidence type="ECO:0000256" key="1">
    <source>
        <dbReference type="SAM" id="MobiDB-lite"/>
    </source>
</evidence>
<name>A0A4Z2I0I4_9TELE</name>
<accession>A0A4Z2I0I4</accession>
<keyword evidence="3" id="KW-1185">Reference proteome</keyword>
<feature type="compositionally biased region" description="Low complexity" evidence="1">
    <location>
        <begin position="103"/>
        <end position="112"/>
    </location>
</feature>
<feature type="region of interest" description="Disordered" evidence="1">
    <location>
        <begin position="100"/>
        <end position="120"/>
    </location>
</feature>
<comment type="caution">
    <text evidence="2">The sequence shown here is derived from an EMBL/GenBank/DDBJ whole genome shotgun (WGS) entry which is preliminary data.</text>
</comment>
<evidence type="ECO:0000313" key="3">
    <source>
        <dbReference type="Proteomes" id="UP000314294"/>
    </source>
</evidence>
<dbReference type="OrthoDB" id="10636125at2759"/>
<sequence length="248" mass="26616">MGCYDHLGTTSDPNCSGPGLGGWCVGEGRNRRGRSGGVVALREETAPAGLLEFGGICLAFVMSHEDESKSVHSGELVVIILVLAPRVAASLPGSLALTGTTQRRTAASSSSSEARRRRPSCGLESSILGVFSMTENRRRSSSSFPHHFGFMALFSVRMRESFGLHTATVLAGERRDAVCDTLRTVIRGGAKDSGASGRLFFFFLFLKKHLLFLQDKLQGGPSGCSVLQLLLVCQTEFDIHAESFFGLI</sequence>
<organism evidence="2 3">
    <name type="scientific">Liparis tanakae</name>
    <name type="common">Tanaka's snailfish</name>
    <dbReference type="NCBI Taxonomy" id="230148"/>
    <lineage>
        <taxon>Eukaryota</taxon>
        <taxon>Metazoa</taxon>
        <taxon>Chordata</taxon>
        <taxon>Craniata</taxon>
        <taxon>Vertebrata</taxon>
        <taxon>Euteleostomi</taxon>
        <taxon>Actinopterygii</taxon>
        <taxon>Neopterygii</taxon>
        <taxon>Teleostei</taxon>
        <taxon>Neoteleostei</taxon>
        <taxon>Acanthomorphata</taxon>
        <taxon>Eupercaria</taxon>
        <taxon>Perciformes</taxon>
        <taxon>Cottioidei</taxon>
        <taxon>Cottales</taxon>
        <taxon>Liparidae</taxon>
        <taxon>Liparis</taxon>
    </lineage>
</organism>